<gene>
    <name evidence="3" type="ORF">BU14_0525s0001</name>
</gene>
<evidence type="ECO:0000256" key="2">
    <source>
        <dbReference type="SAM" id="Phobius"/>
    </source>
</evidence>
<accession>A0A1X6NSZ7</accession>
<dbReference type="EMBL" id="KV919128">
    <property type="protein sequence ID" value="OSX71513.1"/>
    <property type="molecule type" value="Genomic_DNA"/>
</dbReference>
<keyword evidence="2" id="KW-0812">Transmembrane</keyword>
<dbReference type="AlphaFoldDB" id="A0A1X6NSZ7"/>
<keyword evidence="2" id="KW-1133">Transmembrane helix</keyword>
<dbReference type="Proteomes" id="UP000218209">
    <property type="component" value="Unassembled WGS sequence"/>
</dbReference>
<proteinExistence type="predicted"/>
<sequence>MEGCHPHRNRHHHRHRRPPRRRRHRRHPLHGRHDRCSSHDEHEHISCSICIDLHCFLAPPSLVPSRHSFLRRHHCFRERFLPTLPVPLALLLCCACAPPVSHAFFFFSPDTRVPLHAGRTCSPCLRDDAL</sequence>
<reference evidence="3 4" key="1">
    <citation type="submission" date="2017-03" db="EMBL/GenBank/DDBJ databases">
        <title>WGS assembly of Porphyra umbilicalis.</title>
        <authorList>
            <person name="Brawley S.H."/>
            <person name="Blouin N.A."/>
            <person name="Ficko-Blean E."/>
            <person name="Wheeler G.L."/>
            <person name="Lohr M."/>
            <person name="Goodson H.V."/>
            <person name="Jenkins J.W."/>
            <person name="Blaby-Haas C.E."/>
            <person name="Helliwell K.E."/>
            <person name="Chan C."/>
            <person name="Marriage T."/>
            <person name="Bhattacharya D."/>
            <person name="Klein A.S."/>
            <person name="Badis Y."/>
            <person name="Brodie J."/>
            <person name="Cao Y."/>
            <person name="Collen J."/>
            <person name="Dittami S.M."/>
            <person name="Gachon C.M."/>
            <person name="Green B.R."/>
            <person name="Karpowicz S."/>
            <person name="Kim J.W."/>
            <person name="Kudahl U."/>
            <person name="Lin S."/>
            <person name="Michel G."/>
            <person name="Mittag M."/>
            <person name="Olson B.J."/>
            <person name="Pangilinan J."/>
            <person name="Peng Y."/>
            <person name="Qiu H."/>
            <person name="Shu S."/>
            <person name="Singer J.T."/>
            <person name="Smith A.G."/>
            <person name="Sprecher B.N."/>
            <person name="Wagner V."/>
            <person name="Wang W."/>
            <person name="Wang Z.-Y."/>
            <person name="Yan J."/>
            <person name="Yarish C."/>
            <person name="Zoeuner-Riek S."/>
            <person name="Zhuang Y."/>
            <person name="Zou Y."/>
            <person name="Lindquist E.A."/>
            <person name="Grimwood J."/>
            <person name="Barry K."/>
            <person name="Rokhsar D.S."/>
            <person name="Schmutz J."/>
            <person name="Stiller J.W."/>
            <person name="Grossman A.R."/>
            <person name="Prochnik S.E."/>
        </authorList>
    </citation>
    <scope>NUCLEOTIDE SEQUENCE [LARGE SCALE GENOMIC DNA]</scope>
    <source>
        <strain evidence="3">4086291</strain>
    </source>
</reference>
<evidence type="ECO:0000256" key="1">
    <source>
        <dbReference type="SAM" id="MobiDB-lite"/>
    </source>
</evidence>
<organism evidence="3 4">
    <name type="scientific">Porphyra umbilicalis</name>
    <name type="common">Purple laver</name>
    <name type="synonym">Red alga</name>
    <dbReference type="NCBI Taxonomy" id="2786"/>
    <lineage>
        <taxon>Eukaryota</taxon>
        <taxon>Rhodophyta</taxon>
        <taxon>Bangiophyceae</taxon>
        <taxon>Bangiales</taxon>
        <taxon>Bangiaceae</taxon>
        <taxon>Porphyra</taxon>
    </lineage>
</organism>
<name>A0A1X6NSZ7_PORUM</name>
<evidence type="ECO:0000313" key="4">
    <source>
        <dbReference type="Proteomes" id="UP000218209"/>
    </source>
</evidence>
<keyword evidence="4" id="KW-1185">Reference proteome</keyword>
<protein>
    <submittedName>
        <fullName evidence="3">Uncharacterized protein</fullName>
    </submittedName>
</protein>
<keyword evidence="2" id="KW-0472">Membrane</keyword>
<feature type="transmembrane region" description="Helical" evidence="2">
    <location>
        <begin position="80"/>
        <end position="107"/>
    </location>
</feature>
<feature type="region of interest" description="Disordered" evidence="1">
    <location>
        <begin position="1"/>
        <end position="38"/>
    </location>
</feature>
<feature type="compositionally biased region" description="Basic residues" evidence="1">
    <location>
        <begin position="1"/>
        <end position="33"/>
    </location>
</feature>
<evidence type="ECO:0000313" key="3">
    <source>
        <dbReference type="EMBL" id="OSX71513.1"/>
    </source>
</evidence>